<reference evidence="1 2" key="1">
    <citation type="journal article" date="2024" name="Commun. Biol.">
        <title>Comparative genomic analysis of thermophilic fungi reveals convergent evolutionary adaptations and gene losses.</title>
        <authorList>
            <person name="Steindorff A.S."/>
            <person name="Aguilar-Pontes M.V."/>
            <person name="Robinson A.J."/>
            <person name="Andreopoulos B."/>
            <person name="LaButti K."/>
            <person name="Kuo A."/>
            <person name="Mondo S."/>
            <person name="Riley R."/>
            <person name="Otillar R."/>
            <person name="Haridas S."/>
            <person name="Lipzen A."/>
            <person name="Grimwood J."/>
            <person name="Schmutz J."/>
            <person name="Clum A."/>
            <person name="Reid I.D."/>
            <person name="Moisan M.C."/>
            <person name="Butler G."/>
            <person name="Nguyen T.T.M."/>
            <person name="Dewar K."/>
            <person name="Conant G."/>
            <person name="Drula E."/>
            <person name="Henrissat B."/>
            <person name="Hansel C."/>
            <person name="Singer S."/>
            <person name="Hutchinson M.I."/>
            <person name="de Vries R.P."/>
            <person name="Natvig D.O."/>
            <person name="Powell A.J."/>
            <person name="Tsang A."/>
            <person name="Grigoriev I.V."/>
        </authorList>
    </citation>
    <scope>NUCLEOTIDE SEQUENCE [LARGE SCALE GENOMIC DNA]</scope>
    <source>
        <strain evidence="1 2">CBS 494.80</strain>
    </source>
</reference>
<evidence type="ECO:0000313" key="1">
    <source>
        <dbReference type="EMBL" id="KAL2067619.1"/>
    </source>
</evidence>
<dbReference type="EMBL" id="JAZHXI010000009">
    <property type="protein sequence ID" value="KAL2067619.1"/>
    <property type="molecule type" value="Genomic_DNA"/>
</dbReference>
<proteinExistence type="predicted"/>
<dbReference type="Proteomes" id="UP001595075">
    <property type="component" value="Unassembled WGS sequence"/>
</dbReference>
<evidence type="ECO:0000313" key="2">
    <source>
        <dbReference type="Proteomes" id="UP001595075"/>
    </source>
</evidence>
<name>A0ABR4CCH2_9HELO</name>
<keyword evidence="2" id="KW-1185">Reference proteome</keyword>
<sequence length="18" mass="2315">MPDASRRFRRRVDRIGYY</sequence>
<organism evidence="1 2">
    <name type="scientific">Oculimacula yallundae</name>
    <dbReference type="NCBI Taxonomy" id="86028"/>
    <lineage>
        <taxon>Eukaryota</taxon>
        <taxon>Fungi</taxon>
        <taxon>Dikarya</taxon>
        <taxon>Ascomycota</taxon>
        <taxon>Pezizomycotina</taxon>
        <taxon>Leotiomycetes</taxon>
        <taxon>Helotiales</taxon>
        <taxon>Ploettnerulaceae</taxon>
        <taxon>Oculimacula</taxon>
    </lineage>
</organism>
<gene>
    <name evidence="1" type="ORF">VTL71DRAFT_15715</name>
</gene>
<protein>
    <submittedName>
        <fullName evidence="1">Uncharacterized protein</fullName>
    </submittedName>
</protein>
<comment type="caution">
    <text evidence="1">The sequence shown here is derived from an EMBL/GenBank/DDBJ whole genome shotgun (WGS) entry which is preliminary data.</text>
</comment>
<accession>A0ABR4CCH2</accession>